<evidence type="ECO:0000256" key="5">
    <source>
        <dbReference type="SAM" id="MobiDB-lite"/>
    </source>
</evidence>
<comment type="similarity">
    <text evidence="1">Belongs to the ATG14 family.</text>
</comment>
<feature type="compositionally biased region" description="Polar residues" evidence="5">
    <location>
        <begin position="1500"/>
        <end position="1517"/>
    </location>
</feature>
<name>A0A1V6Z3Y6_PENNA</name>
<dbReference type="InterPro" id="IPR052780">
    <property type="entry name" value="AAA_Catabolism_Regulators"/>
</dbReference>
<feature type="region of interest" description="Disordered" evidence="5">
    <location>
        <begin position="723"/>
        <end position="794"/>
    </location>
</feature>
<proteinExistence type="inferred from homology"/>
<dbReference type="InterPro" id="IPR018791">
    <property type="entry name" value="UV_resistance/autophagy_Atg14"/>
</dbReference>
<feature type="compositionally biased region" description="Basic and acidic residues" evidence="5">
    <location>
        <begin position="81"/>
        <end position="97"/>
    </location>
</feature>
<dbReference type="GO" id="GO:0009074">
    <property type="term" value="P:aromatic amino acid family catabolic process"/>
    <property type="evidence" value="ECO:0007669"/>
    <property type="project" value="TreeGrafter"/>
</dbReference>
<feature type="region of interest" description="Disordered" evidence="5">
    <location>
        <begin position="39"/>
        <end position="112"/>
    </location>
</feature>
<feature type="region of interest" description="Disordered" evidence="5">
    <location>
        <begin position="1498"/>
        <end position="1517"/>
    </location>
</feature>
<dbReference type="GO" id="GO:0045944">
    <property type="term" value="P:positive regulation of transcription by RNA polymerase II"/>
    <property type="evidence" value="ECO:0007669"/>
    <property type="project" value="TreeGrafter"/>
</dbReference>
<reference evidence="7" key="1">
    <citation type="journal article" date="2017" name="Nat. Microbiol.">
        <title>Global analysis of biosynthetic gene clusters reveals vast potential of secondary metabolite production in Penicillium species.</title>
        <authorList>
            <person name="Nielsen J.C."/>
            <person name="Grijseels S."/>
            <person name="Prigent S."/>
            <person name="Ji B."/>
            <person name="Dainat J."/>
            <person name="Nielsen K.F."/>
            <person name="Frisvad J.C."/>
            <person name="Workman M."/>
            <person name="Nielsen J."/>
        </authorList>
    </citation>
    <scope>NUCLEOTIDE SEQUENCE [LARGE SCALE GENOMIC DNA]</scope>
    <source>
        <strain evidence="7">IBT 13039</strain>
    </source>
</reference>
<dbReference type="PANTHER" id="PTHR31644:SF2">
    <property type="entry name" value="TRANSCRIPTIONAL ACTIVATOR ARO80-RELATED"/>
    <property type="match status" value="1"/>
</dbReference>
<dbReference type="Pfam" id="PF10186">
    <property type="entry name" value="ATG14"/>
    <property type="match status" value="1"/>
</dbReference>
<organism evidence="6 7">
    <name type="scientific">Penicillium nalgiovense</name>
    <dbReference type="NCBI Taxonomy" id="60175"/>
    <lineage>
        <taxon>Eukaryota</taxon>
        <taxon>Fungi</taxon>
        <taxon>Dikarya</taxon>
        <taxon>Ascomycota</taxon>
        <taxon>Pezizomycotina</taxon>
        <taxon>Eurotiomycetes</taxon>
        <taxon>Eurotiomycetidae</taxon>
        <taxon>Eurotiales</taxon>
        <taxon>Aspergillaceae</taxon>
        <taxon>Penicillium</taxon>
    </lineage>
</organism>
<feature type="compositionally biased region" description="Basic and acidic residues" evidence="5">
    <location>
        <begin position="1340"/>
        <end position="1352"/>
    </location>
</feature>
<keyword evidence="3 4" id="KW-0175">Coiled coil</keyword>
<feature type="region of interest" description="Disordered" evidence="5">
    <location>
        <begin position="632"/>
        <end position="680"/>
    </location>
</feature>
<comment type="caution">
    <text evidence="6">The sequence shown here is derived from an EMBL/GenBank/DDBJ whole genome shotgun (WGS) entry which is preliminary data.</text>
</comment>
<dbReference type="GO" id="GO:0032991">
    <property type="term" value="C:protein-containing complex"/>
    <property type="evidence" value="ECO:0007669"/>
    <property type="project" value="UniProtKB-ARBA"/>
</dbReference>
<dbReference type="EMBL" id="MOOB01000004">
    <property type="protein sequence ID" value="OQE94142.1"/>
    <property type="molecule type" value="Genomic_DNA"/>
</dbReference>
<evidence type="ECO:0000256" key="4">
    <source>
        <dbReference type="SAM" id="Coils"/>
    </source>
</evidence>
<feature type="compositionally biased region" description="Polar residues" evidence="5">
    <location>
        <begin position="724"/>
        <end position="743"/>
    </location>
</feature>
<dbReference type="PANTHER" id="PTHR31644">
    <property type="entry name" value="TRANSCRIPTIONAL ACTIVATOR ARO80-RELATED"/>
    <property type="match status" value="1"/>
</dbReference>
<feature type="region of interest" description="Disordered" evidence="5">
    <location>
        <begin position="556"/>
        <end position="584"/>
    </location>
</feature>
<keyword evidence="7" id="KW-1185">Reference proteome</keyword>
<evidence type="ECO:0000313" key="7">
    <source>
        <dbReference type="Proteomes" id="UP000191691"/>
    </source>
</evidence>
<gene>
    <name evidence="6" type="ORF">PENNAL_c0004G01306</name>
</gene>
<feature type="compositionally biased region" description="Polar residues" evidence="5">
    <location>
        <begin position="58"/>
        <end position="80"/>
    </location>
</feature>
<feature type="region of interest" description="Disordered" evidence="5">
    <location>
        <begin position="1425"/>
        <end position="1454"/>
    </location>
</feature>
<dbReference type="STRING" id="60175.A0A1V6Z3Y6"/>
<dbReference type="GO" id="GO:0000981">
    <property type="term" value="F:DNA-binding transcription factor activity, RNA polymerase II-specific"/>
    <property type="evidence" value="ECO:0007669"/>
    <property type="project" value="TreeGrafter"/>
</dbReference>
<dbReference type="GO" id="GO:0005634">
    <property type="term" value="C:nucleus"/>
    <property type="evidence" value="ECO:0007669"/>
    <property type="project" value="TreeGrafter"/>
</dbReference>
<dbReference type="GO" id="GO:0005737">
    <property type="term" value="C:cytoplasm"/>
    <property type="evidence" value="ECO:0007669"/>
    <property type="project" value="UniProtKB-ARBA"/>
</dbReference>
<feature type="compositionally biased region" description="Basic and acidic residues" evidence="5">
    <location>
        <begin position="1318"/>
        <end position="1330"/>
    </location>
</feature>
<protein>
    <recommendedName>
        <fullName evidence="2">Autophagy-related protein 14</fullName>
    </recommendedName>
</protein>
<feature type="compositionally biased region" description="Polar residues" evidence="5">
    <location>
        <begin position="1434"/>
        <end position="1450"/>
    </location>
</feature>
<evidence type="ECO:0000256" key="2">
    <source>
        <dbReference type="ARBA" id="ARBA00013807"/>
    </source>
</evidence>
<feature type="coiled-coil region" evidence="4">
    <location>
        <begin position="270"/>
        <end position="297"/>
    </location>
</feature>
<evidence type="ECO:0000256" key="3">
    <source>
        <dbReference type="ARBA" id="ARBA00023054"/>
    </source>
</evidence>
<evidence type="ECO:0000256" key="1">
    <source>
        <dbReference type="ARBA" id="ARBA00009574"/>
    </source>
</evidence>
<sequence length="1517" mass="168960">MDKDTEHDIGARRERPWLYAWNRRLRHLQGVSIRNLVVTPPPTRARGKTIDDDDIPNTLKTPSKIQSQTENHTLQPSRSFTDLKSHSSQHDNVKEPAMRSSRRRSTLFWNDPNPRTRQVKLEDITSSRMADTFFSIHCDGLDEPVYISETVDHANNPSFRSFDLNLCGPYVSRMDELALRLWTRTGEMTEFILLVELQLHLRSLQFLGKTLESFHQPLPANSILFHFPDGVYSNLTDLPLVETSLQAAGQKVAAVGTDLPSSSYDALMKLANLDECVQDALATREKLEAQISSILQQNERSLNVASEAAVAKEKLALTKQYVALERKRVRTAVRRKEELIASIKARKEAMEQGRIAQEKTRSHLPEAQERLVSSEQLLDRNEEDTKGQIRRIAEDLLTIYPIEPIPNKPLAFTIAGLALPNSTFEDIDREVVAAALGHTAHLVYLLSFYLSVPLPYPINANGSTSFIQDPISASLPQRTYPLYPVSVQYRFEYAVFLLNKDIEYVLIKQGLRVLDIRHTLPNLKYLLYVLTSGDSVIPARKAGGVRALVAGRSTPNISRRGSMDSAASATRRKRKTSDTGEDEVEAAAILHRDKRMMIGEVAKNETPVEGQPFAPADPPQFDHEAVIAQQRWSETPSASHAPPAPLAPRYTPSVPTSRAPTYPVSERPAPPSYGGPPMMNRTAVELLSPAITNTHDALHLLSEAAGRTEDLNRQSLENRLAARQSVSSFNSGPSTLPQGSSPRSMGGSFVRTPRSGMSVGGSTYYPAGASGPVDPQIADPGPQRESPVNNPPPEPTCLDAIRAWSRLRFVRAGWLTVEEGMDYVGYYYEHLAPMSPVVIPDFSHPSTHRTLLTDEPVLAVTILTIASRHLKPKGDGATTRAFYIHDRLWAYLRSMIERLFWGQEKFDPGTSGIGRPRSFDLGSSMSGKGSVEWHPRNLHFPPGDDENSLLDIDPQTHSRADYHMDHDGENTSKGSEGRVAFQKWLEPAWRSDRMSWMLLSTAQALAFELGVFDPKGDAKAVNESPIEQTRKRRLRRLILVFITHSSGRLGIPSMLPLPQWGQDITPTSVDAKDADANLDRMQDCWISISKIVYQANHLLFASSDQTMDLIRTGRYREQIDRFQPYLREFRQQLDSVNLSPAMRSVLLIELEYTRLYINSLALQAVVDRWTTMSNESAQSHNQTQNGQTGSGLSNGSSSWFQTLNELYRVNEHYIQEVIDSSRKILQTVLEGLVPEGRLRHAPIRTFFRILSGMIFILKTFTLGAREDDVRVSLDLQDRTVEALRNYVVDDVHLSNTVARLLELLTSSIRTRFLRFAPHDRGADGEGHDRTSATGSRPHSPSREHSTTRRDGPSTHWPANQGHDTTSGGPGLGYVDTPGTGHPMVSGHDPLANIPAQPINSSNLNVSFMPPPPSVYHNYYDSNSTFPNDMDRSSPNHVASSQHMGDSQHPTSGALPDWFALPLDQFFNSSTGVVDQGLGGTGPMLGEFDMLEVLLNEGYDGNTNGESETGAGLSSQYL</sequence>
<evidence type="ECO:0000313" key="6">
    <source>
        <dbReference type="EMBL" id="OQE94142.1"/>
    </source>
</evidence>
<dbReference type="Proteomes" id="UP000191691">
    <property type="component" value="Unassembled WGS sequence"/>
</dbReference>
<feature type="region of interest" description="Disordered" evidence="5">
    <location>
        <begin position="1318"/>
        <end position="1397"/>
    </location>
</feature>
<accession>A0A1V6Z3Y6</accession>